<protein>
    <submittedName>
        <fullName evidence="2">Uncharacterized protein</fullName>
    </submittedName>
</protein>
<name>A0AAD9H8H8_9PEZI</name>
<dbReference type="EMBL" id="MU842987">
    <property type="protein sequence ID" value="KAK2023766.1"/>
    <property type="molecule type" value="Genomic_DNA"/>
</dbReference>
<dbReference type="Proteomes" id="UP001232148">
    <property type="component" value="Unassembled WGS sequence"/>
</dbReference>
<keyword evidence="3" id="KW-1185">Reference proteome</keyword>
<evidence type="ECO:0000313" key="3">
    <source>
        <dbReference type="Proteomes" id="UP001232148"/>
    </source>
</evidence>
<organism evidence="2 3">
    <name type="scientific">Colletotrichum zoysiae</name>
    <dbReference type="NCBI Taxonomy" id="1216348"/>
    <lineage>
        <taxon>Eukaryota</taxon>
        <taxon>Fungi</taxon>
        <taxon>Dikarya</taxon>
        <taxon>Ascomycota</taxon>
        <taxon>Pezizomycotina</taxon>
        <taxon>Sordariomycetes</taxon>
        <taxon>Hypocreomycetidae</taxon>
        <taxon>Glomerellales</taxon>
        <taxon>Glomerellaceae</taxon>
        <taxon>Colletotrichum</taxon>
        <taxon>Colletotrichum graminicola species complex</taxon>
    </lineage>
</organism>
<evidence type="ECO:0000256" key="1">
    <source>
        <dbReference type="SAM" id="MobiDB-lite"/>
    </source>
</evidence>
<proteinExistence type="predicted"/>
<comment type="caution">
    <text evidence="2">The sequence shown here is derived from an EMBL/GenBank/DDBJ whole genome shotgun (WGS) entry which is preliminary data.</text>
</comment>
<dbReference type="AlphaFoldDB" id="A0AAD9H8H8"/>
<reference evidence="2" key="1">
    <citation type="submission" date="2021-06" db="EMBL/GenBank/DDBJ databases">
        <title>Comparative genomics, transcriptomics and evolutionary studies reveal genomic signatures of adaptation to plant cell wall in hemibiotrophic fungi.</title>
        <authorList>
            <consortium name="DOE Joint Genome Institute"/>
            <person name="Baroncelli R."/>
            <person name="Diaz J.F."/>
            <person name="Benocci T."/>
            <person name="Peng M."/>
            <person name="Battaglia E."/>
            <person name="Haridas S."/>
            <person name="Andreopoulos W."/>
            <person name="Labutti K."/>
            <person name="Pangilinan J."/>
            <person name="Floch G.L."/>
            <person name="Makela M.R."/>
            <person name="Henrissat B."/>
            <person name="Grigoriev I.V."/>
            <person name="Crouch J.A."/>
            <person name="De Vries R.P."/>
            <person name="Sukno S.A."/>
            <person name="Thon M.R."/>
        </authorList>
    </citation>
    <scope>NUCLEOTIDE SEQUENCE</scope>
    <source>
        <strain evidence="2">MAFF235873</strain>
    </source>
</reference>
<feature type="region of interest" description="Disordered" evidence="1">
    <location>
        <begin position="1"/>
        <end position="24"/>
    </location>
</feature>
<gene>
    <name evidence="2" type="ORF">LX32DRAFT_130603</name>
</gene>
<sequence>MSHDHNQSRRKSGEEAERVHEDSDFVNDILPASGGYGMPLDVSYMGQQHTYDFSEADSGLGPSLPANLNLMFQPPPLQASDAQQPDPRQVLADVYAMLHTIHTPLAPLGECAVPLAPQPVYVTPSSTATYSWYSSTQSLFDPSTLNPHWAGDNISNHSGHTSNYSSRSELCSLCGARVNSRQMQRHQQDRHPQDGDPQYVCKCGHTDPAMRKWNYTRHLDKFCKLKYDSRLVFTCRCGKKHNDLMAHQDHIKDCGNQKAGRRPNNARNANN</sequence>
<accession>A0AAD9H8H8</accession>
<evidence type="ECO:0000313" key="2">
    <source>
        <dbReference type="EMBL" id="KAK2023766.1"/>
    </source>
</evidence>
<feature type="compositionally biased region" description="Basic and acidic residues" evidence="1">
    <location>
        <begin position="1"/>
        <end position="23"/>
    </location>
</feature>